<proteinExistence type="predicted"/>
<protein>
    <submittedName>
        <fullName evidence="1">Uncharacterized protein</fullName>
    </submittedName>
</protein>
<dbReference type="Proteomes" id="UP001460270">
    <property type="component" value="Unassembled WGS sequence"/>
</dbReference>
<gene>
    <name evidence="1" type="ORF">WMY93_016211</name>
</gene>
<evidence type="ECO:0000313" key="1">
    <source>
        <dbReference type="EMBL" id="KAK7907599.1"/>
    </source>
</evidence>
<organism evidence="1 2">
    <name type="scientific">Mugilogobius chulae</name>
    <name type="common">yellowstripe goby</name>
    <dbReference type="NCBI Taxonomy" id="88201"/>
    <lineage>
        <taxon>Eukaryota</taxon>
        <taxon>Metazoa</taxon>
        <taxon>Chordata</taxon>
        <taxon>Craniata</taxon>
        <taxon>Vertebrata</taxon>
        <taxon>Euteleostomi</taxon>
        <taxon>Actinopterygii</taxon>
        <taxon>Neopterygii</taxon>
        <taxon>Teleostei</taxon>
        <taxon>Neoteleostei</taxon>
        <taxon>Acanthomorphata</taxon>
        <taxon>Gobiaria</taxon>
        <taxon>Gobiiformes</taxon>
        <taxon>Gobioidei</taxon>
        <taxon>Gobiidae</taxon>
        <taxon>Gobionellinae</taxon>
        <taxon>Mugilogobius</taxon>
    </lineage>
</organism>
<accession>A0AAW0NWZ9</accession>
<reference evidence="2" key="1">
    <citation type="submission" date="2024-04" db="EMBL/GenBank/DDBJ databases">
        <title>Salinicola lusitanus LLJ914,a marine bacterium isolated from the Okinawa Trough.</title>
        <authorList>
            <person name="Li J."/>
        </authorList>
    </citation>
    <scope>NUCLEOTIDE SEQUENCE [LARGE SCALE GENOMIC DNA]</scope>
</reference>
<keyword evidence="2" id="KW-1185">Reference proteome</keyword>
<sequence length="99" mass="11358">MENQPDIVMGKEQRRAVVIDVTSDDNIRRKEHEKLEKYREELEKAWKVKATSGARGDWCTGGRDPQTGGVATTYPWNYIRHLSPEKCSPRNSKDTAQNP</sequence>
<dbReference type="EMBL" id="JBBPFD010000011">
    <property type="protein sequence ID" value="KAK7907599.1"/>
    <property type="molecule type" value="Genomic_DNA"/>
</dbReference>
<dbReference type="AlphaFoldDB" id="A0AAW0NWZ9"/>
<comment type="caution">
    <text evidence="1">The sequence shown here is derived from an EMBL/GenBank/DDBJ whole genome shotgun (WGS) entry which is preliminary data.</text>
</comment>
<name>A0AAW0NWZ9_9GOBI</name>
<evidence type="ECO:0000313" key="2">
    <source>
        <dbReference type="Proteomes" id="UP001460270"/>
    </source>
</evidence>